<feature type="signal peptide" evidence="10">
    <location>
        <begin position="1"/>
        <end position="17"/>
    </location>
</feature>
<dbReference type="PANTHER" id="PTHR10339:SF19">
    <property type="entry name" value="GPI-LINKED NAD(P)(+)--ARGININE ADP-RIBOSYLTRANSFERASE 1"/>
    <property type="match status" value="1"/>
</dbReference>
<evidence type="ECO:0000256" key="5">
    <source>
        <dbReference type="ARBA" id="ARBA00022729"/>
    </source>
</evidence>
<comment type="caution">
    <text evidence="11">The sequence shown here is derived from an EMBL/GenBank/DDBJ whole genome shotgun (WGS) entry which is preliminary data.</text>
</comment>
<dbReference type="Gene3D" id="3.90.176.10">
    <property type="entry name" value="Toxin ADP-ribosyltransferase, Chain A, domain 1"/>
    <property type="match status" value="1"/>
</dbReference>
<keyword evidence="3 10" id="KW-0808">Transferase</keyword>
<dbReference type="EC" id="2.4.2.31" evidence="10"/>
<dbReference type="Pfam" id="PF01129">
    <property type="entry name" value="ART"/>
    <property type="match status" value="1"/>
</dbReference>
<evidence type="ECO:0000256" key="4">
    <source>
        <dbReference type="ARBA" id="ARBA00022695"/>
    </source>
</evidence>
<evidence type="ECO:0000256" key="8">
    <source>
        <dbReference type="ARBA" id="ARBA00023157"/>
    </source>
</evidence>
<dbReference type="PROSITE" id="PS51996">
    <property type="entry name" value="TR_MART"/>
    <property type="match status" value="1"/>
</dbReference>
<feature type="non-terminal residue" evidence="11">
    <location>
        <position position="1"/>
    </location>
</feature>
<dbReference type="GO" id="GO:0016779">
    <property type="term" value="F:nucleotidyltransferase activity"/>
    <property type="evidence" value="ECO:0007669"/>
    <property type="project" value="UniProtKB-KW"/>
</dbReference>
<dbReference type="GO" id="GO:0003950">
    <property type="term" value="F:NAD+ poly-ADP-ribosyltransferase activity"/>
    <property type="evidence" value="ECO:0007669"/>
    <property type="project" value="TreeGrafter"/>
</dbReference>
<protein>
    <recommendedName>
        <fullName evidence="10">NAD(P)(+)--arginine ADP-ribosyltransferase</fullName>
        <ecNumber evidence="10">2.4.2.31</ecNumber>
    </recommendedName>
    <alternativeName>
        <fullName evidence="10">Mono(ADP-ribosyl)transferase</fullName>
    </alternativeName>
</protein>
<dbReference type="EMBL" id="VXAK01024481">
    <property type="protein sequence ID" value="NXK27671.1"/>
    <property type="molecule type" value="Genomic_DNA"/>
</dbReference>
<dbReference type="FunFam" id="3.90.176.10:FF:000001">
    <property type="entry name" value="NAD(P)(+)--arginine ADP-ribosyltransferase"/>
    <property type="match status" value="1"/>
</dbReference>
<dbReference type="AlphaFoldDB" id="A0A7L0I5E5"/>
<evidence type="ECO:0000313" key="11">
    <source>
        <dbReference type="EMBL" id="NXK27671.1"/>
    </source>
</evidence>
<proteinExistence type="inferred from homology"/>
<keyword evidence="5 10" id="KW-0732">Signal</keyword>
<evidence type="ECO:0000256" key="6">
    <source>
        <dbReference type="ARBA" id="ARBA00022857"/>
    </source>
</evidence>
<keyword evidence="6 10" id="KW-0521">NADP</keyword>
<feature type="non-terminal residue" evidence="11">
    <location>
        <position position="258"/>
    </location>
</feature>
<keyword evidence="12" id="KW-1185">Reference proteome</keyword>
<evidence type="ECO:0000256" key="7">
    <source>
        <dbReference type="ARBA" id="ARBA00023027"/>
    </source>
</evidence>
<evidence type="ECO:0000256" key="10">
    <source>
        <dbReference type="RuleBase" id="RU361228"/>
    </source>
</evidence>
<dbReference type="GO" id="GO:0046677">
    <property type="term" value="P:response to antibiotic"/>
    <property type="evidence" value="ECO:0007669"/>
    <property type="project" value="UniProtKB-ARBA"/>
</dbReference>
<reference evidence="11 12" key="1">
    <citation type="submission" date="2019-09" db="EMBL/GenBank/DDBJ databases">
        <title>Bird 10,000 Genomes (B10K) Project - Family phase.</title>
        <authorList>
            <person name="Zhang G."/>
        </authorList>
    </citation>
    <scope>NUCLEOTIDE SEQUENCE [LARGE SCALE GENOMIC DNA]</scope>
    <source>
        <strain evidence="11">B10K-DU-005-73</strain>
        <tissue evidence="11">Liver</tissue>
    </source>
</reference>
<keyword evidence="2 10" id="KW-0328">Glycosyltransferase</keyword>
<dbReference type="GO" id="GO:0106274">
    <property type="term" value="F:NAD+-protein-arginine ADP-ribosyltransferase activity"/>
    <property type="evidence" value="ECO:0007669"/>
    <property type="project" value="UniProtKB-EC"/>
</dbReference>
<dbReference type="Proteomes" id="UP000541811">
    <property type="component" value="Unassembled WGS sequence"/>
</dbReference>
<organism evidence="11 12">
    <name type="scientific">Arenaria interpres</name>
    <name type="common">Ruddy turnstone</name>
    <name type="synonym">Tringa interpres</name>
    <dbReference type="NCBI Taxonomy" id="54971"/>
    <lineage>
        <taxon>Eukaryota</taxon>
        <taxon>Metazoa</taxon>
        <taxon>Chordata</taxon>
        <taxon>Craniata</taxon>
        <taxon>Vertebrata</taxon>
        <taxon>Euteleostomi</taxon>
        <taxon>Archelosauria</taxon>
        <taxon>Archosauria</taxon>
        <taxon>Dinosauria</taxon>
        <taxon>Saurischia</taxon>
        <taxon>Theropoda</taxon>
        <taxon>Coelurosauria</taxon>
        <taxon>Aves</taxon>
        <taxon>Neognathae</taxon>
        <taxon>Neoaves</taxon>
        <taxon>Charadriiformes</taxon>
        <taxon>Scolopacidae</taxon>
        <taxon>Arenaria</taxon>
    </lineage>
</organism>
<dbReference type="SUPFAM" id="SSF56399">
    <property type="entry name" value="ADP-ribosylation"/>
    <property type="match status" value="1"/>
</dbReference>
<evidence type="ECO:0000256" key="3">
    <source>
        <dbReference type="ARBA" id="ARBA00022679"/>
    </source>
</evidence>
<evidence type="ECO:0000256" key="9">
    <source>
        <dbReference type="ARBA" id="ARBA00047597"/>
    </source>
</evidence>
<evidence type="ECO:0000256" key="2">
    <source>
        <dbReference type="ARBA" id="ARBA00022676"/>
    </source>
</evidence>
<feature type="chain" id="PRO_5029936065" description="NAD(P)(+)--arginine ADP-ribosyltransferase" evidence="10">
    <location>
        <begin position="18"/>
        <end position="258"/>
    </location>
</feature>
<dbReference type="GO" id="GO:0044194">
    <property type="term" value="C:cytolytic granule"/>
    <property type="evidence" value="ECO:0007669"/>
    <property type="project" value="UniProtKB-ARBA"/>
</dbReference>
<dbReference type="PRINTS" id="PR00970">
    <property type="entry name" value="RIBTRNSFRASE"/>
</dbReference>
<gene>
    <name evidence="11" type="primary">Madprt_1</name>
    <name evidence="11" type="ORF">AREINT_R12251</name>
</gene>
<accession>A0A7L0I5E5</accession>
<evidence type="ECO:0000256" key="1">
    <source>
        <dbReference type="ARBA" id="ARBA00009558"/>
    </source>
</evidence>
<dbReference type="InterPro" id="IPR050999">
    <property type="entry name" value="ADP-ribosyltransferase_ARG"/>
</dbReference>
<comment type="catalytic activity">
    <reaction evidence="9 10">
        <text>L-arginyl-[protein] + NAD(+) = N(omega)-(ADP-D-ribosyl)-L-arginyl-[protein] + nicotinamide + H(+)</text>
        <dbReference type="Rhea" id="RHEA:19149"/>
        <dbReference type="Rhea" id="RHEA-COMP:10532"/>
        <dbReference type="Rhea" id="RHEA-COMP:15087"/>
        <dbReference type="ChEBI" id="CHEBI:15378"/>
        <dbReference type="ChEBI" id="CHEBI:17154"/>
        <dbReference type="ChEBI" id="CHEBI:29965"/>
        <dbReference type="ChEBI" id="CHEBI:57540"/>
        <dbReference type="ChEBI" id="CHEBI:142554"/>
        <dbReference type="EC" id="2.4.2.31"/>
    </reaction>
</comment>
<sequence>MEHLGLGLVLLVRTLAAGNPLFFQSIKEKVLDMAPTSFDDQYQGCIRMMEEELVELNRTEFAKNSVYAQYWTEAAAEWREREDLVHKPSALRTEHAVALMAYTLQERLYKEFNAAVREAGRSLREYLDSFHFKVLHFLVIQALRILHKPQTCFNVFRGVRGTRFTARHHDLVRFGQFASTSLNKEEAKEFGQDTFFLVNTCYGVPVEKFSAFPGEEEVLIPPFEKFEVTSITQVGKSTRIQLNSSGTFSNYNCEWVKG</sequence>
<dbReference type="GO" id="GO:0005615">
    <property type="term" value="C:extracellular space"/>
    <property type="evidence" value="ECO:0007669"/>
    <property type="project" value="UniProtKB-ARBA"/>
</dbReference>
<keyword evidence="8" id="KW-1015">Disulfide bond</keyword>
<dbReference type="InterPro" id="IPR000768">
    <property type="entry name" value="ART"/>
</dbReference>
<evidence type="ECO:0000313" key="12">
    <source>
        <dbReference type="Proteomes" id="UP000541811"/>
    </source>
</evidence>
<dbReference type="PANTHER" id="PTHR10339">
    <property type="entry name" value="ADP-RIBOSYLTRANSFERASE"/>
    <property type="match status" value="1"/>
</dbReference>
<comment type="similarity">
    <text evidence="1 10">Belongs to the Arg-specific ADP-ribosyltransferase family.</text>
</comment>
<keyword evidence="7 10" id="KW-0520">NAD</keyword>
<name>A0A7L0I5E5_AREIN</name>
<keyword evidence="4" id="KW-0548">Nucleotidyltransferase</keyword>